<evidence type="ECO:0000259" key="7">
    <source>
        <dbReference type="PROSITE" id="PS51900"/>
    </source>
</evidence>
<evidence type="ECO:0000256" key="4">
    <source>
        <dbReference type="ARBA" id="ARBA00023172"/>
    </source>
</evidence>
<dbReference type="GO" id="GO:0006310">
    <property type="term" value="P:DNA recombination"/>
    <property type="evidence" value="ECO:0007669"/>
    <property type="project" value="UniProtKB-KW"/>
</dbReference>
<comment type="caution">
    <text evidence="8">The sequence shown here is derived from an EMBL/GenBank/DDBJ whole genome shotgun (WGS) entry which is preliminary data.</text>
</comment>
<name>A0A5A8F4I1_9BACT</name>
<dbReference type="GO" id="GO:0015074">
    <property type="term" value="P:DNA integration"/>
    <property type="evidence" value="ECO:0007669"/>
    <property type="project" value="UniProtKB-KW"/>
</dbReference>
<proteinExistence type="inferred from homology"/>
<dbReference type="Gene3D" id="1.10.150.130">
    <property type="match status" value="1"/>
</dbReference>
<evidence type="ECO:0000256" key="2">
    <source>
        <dbReference type="ARBA" id="ARBA00022908"/>
    </source>
</evidence>
<dbReference type="AlphaFoldDB" id="A0A5A8F4I1"/>
<dbReference type="InterPro" id="IPR013762">
    <property type="entry name" value="Integrase-like_cat_sf"/>
</dbReference>
<sequence>MKGLYFKCSKCKKFISLYKKDFKKINYCPKCNEKLNKIFYIRIKKNNKTIFKSTGTSKKTEAERFLLKILNEDKELLKIQQKIKSLKFSEFLDNYYIPYYKTKNKSYEIEKYRINIIKDYFNDKLLESIKPIDIDTFFQFLKNEKNVNNLDRYISRLKNMFNYAIKMDFINSNPVKAKQSQRVEIINNILSLEEIEKLLKVAKLNKNRQLYYIILIAVYTGMRKSEILSLKVNNFDFDNEIITLESKNTKSKKTRFIPILSRLKDEIQEYIKTTGLKKNDNLFTVKDIQGSFKTCLKYAGIDENFRFHDLRHTFASICIQNGLNLYEIKEILGHSDFKVTQRYAHLNQRKLIDKLQQVFQSD</sequence>
<evidence type="ECO:0000259" key="6">
    <source>
        <dbReference type="PROSITE" id="PS51898"/>
    </source>
</evidence>
<accession>A0A5A8F4I1</accession>
<dbReference type="RefSeq" id="WP_149266569.1">
    <property type="nucleotide sequence ID" value="NZ_VFJB01000005.1"/>
</dbReference>
<dbReference type="PROSITE" id="PS51898">
    <property type="entry name" value="TYR_RECOMBINASE"/>
    <property type="match status" value="1"/>
</dbReference>
<evidence type="ECO:0000256" key="3">
    <source>
        <dbReference type="ARBA" id="ARBA00023125"/>
    </source>
</evidence>
<comment type="similarity">
    <text evidence="1">Belongs to the 'phage' integrase family.</text>
</comment>
<dbReference type="InterPro" id="IPR011010">
    <property type="entry name" value="DNA_brk_join_enz"/>
</dbReference>
<keyword evidence="9" id="KW-1185">Reference proteome</keyword>
<dbReference type="Gene3D" id="1.10.443.10">
    <property type="entry name" value="Intergrase catalytic core"/>
    <property type="match status" value="1"/>
</dbReference>
<keyword evidence="3 5" id="KW-0238">DNA-binding</keyword>
<organism evidence="8 9">
    <name type="scientific">Deferribacter autotrophicus</name>
    <dbReference type="NCBI Taxonomy" id="500465"/>
    <lineage>
        <taxon>Bacteria</taxon>
        <taxon>Pseudomonadati</taxon>
        <taxon>Deferribacterota</taxon>
        <taxon>Deferribacteres</taxon>
        <taxon>Deferribacterales</taxon>
        <taxon>Deferribacteraceae</taxon>
        <taxon>Deferribacter</taxon>
    </lineage>
</organism>
<dbReference type="EMBL" id="VFJB01000005">
    <property type="protein sequence ID" value="KAA0258249.1"/>
    <property type="molecule type" value="Genomic_DNA"/>
</dbReference>
<evidence type="ECO:0000313" key="8">
    <source>
        <dbReference type="EMBL" id="KAA0258249.1"/>
    </source>
</evidence>
<protein>
    <recommendedName>
        <fullName evidence="10">Site-specific integrase</fullName>
    </recommendedName>
</protein>
<dbReference type="InterPro" id="IPR044068">
    <property type="entry name" value="CB"/>
</dbReference>
<reference evidence="8 9" key="1">
    <citation type="submission" date="2019-06" db="EMBL/GenBank/DDBJ databases">
        <title>Genomic insights into carbon and energy metabolism of Deferribacter autotrophicus revealed new metabolic traits in the phylum Deferribacteres.</title>
        <authorList>
            <person name="Slobodkin A.I."/>
            <person name="Slobodkina G.B."/>
            <person name="Allioux M."/>
            <person name="Alain K."/>
            <person name="Jebbar M."/>
            <person name="Shadrin V."/>
            <person name="Kublanov I.V."/>
            <person name="Toshchakov S.V."/>
            <person name="Bonch-Osmolovskaya E.A."/>
        </authorList>
    </citation>
    <scope>NUCLEOTIDE SEQUENCE [LARGE SCALE GENOMIC DNA]</scope>
    <source>
        <strain evidence="8 9">SL50</strain>
    </source>
</reference>
<evidence type="ECO:0000256" key="1">
    <source>
        <dbReference type="ARBA" id="ARBA00008857"/>
    </source>
</evidence>
<dbReference type="InterPro" id="IPR010998">
    <property type="entry name" value="Integrase_recombinase_N"/>
</dbReference>
<dbReference type="PANTHER" id="PTHR30349:SF64">
    <property type="entry name" value="PROPHAGE INTEGRASE INTD-RELATED"/>
    <property type="match status" value="1"/>
</dbReference>
<gene>
    <name evidence="8" type="ORF">FHQ18_07600</name>
</gene>
<dbReference type="PANTHER" id="PTHR30349">
    <property type="entry name" value="PHAGE INTEGRASE-RELATED"/>
    <property type="match status" value="1"/>
</dbReference>
<feature type="domain" description="Core-binding (CB)" evidence="7">
    <location>
        <begin position="87"/>
        <end position="165"/>
    </location>
</feature>
<feature type="domain" description="Tyr recombinase" evidence="6">
    <location>
        <begin position="185"/>
        <end position="356"/>
    </location>
</feature>
<dbReference type="Pfam" id="PF00589">
    <property type="entry name" value="Phage_integrase"/>
    <property type="match status" value="1"/>
</dbReference>
<evidence type="ECO:0000256" key="5">
    <source>
        <dbReference type="PROSITE-ProRule" id="PRU01248"/>
    </source>
</evidence>
<dbReference type="CDD" id="cd00796">
    <property type="entry name" value="INT_Rci_Hp1_C"/>
    <property type="match status" value="1"/>
</dbReference>
<evidence type="ECO:0008006" key="10">
    <source>
        <dbReference type="Google" id="ProtNLM"/>
    </source>
</evidence>
<dbReference type="OrthoDB" id="9795573at2"/>
<dbReference type="Proteomes" id="UP000322876">
    <property type="component" value="Unassembled WGS sequence"/>
</dbReference>
<keyword evidence="2" id="KW-0229">DNA integration</keyword>
<dbReference type="InterPro" id="IPR050090">
    <property type="entry name" value="Tyrosine_recombinase_XerCD"/>
</dbReference>
<dbReference type="PROSITE" id="PS51900">
    <property type="entry name" value="CB"/>
    <property type="match status" value="1"/>
</dbReference>
<dbReference type="InterPro" id="IPR002104">
    <property type="entry name" value="Integrase_catalytic"/>
</dbReference>
<dbReference type="SUPFAM" id="SSF56349">
    <property type="entry name" value="DNA breaking-rejoining enzymes"/>
    <property type="match status" value="1"/>
</dbReference>
<keyword evidence="4" id="KW-0233">DNA recombination</keyword>
<evidence type="ECO:0000313" key="9">
    <source>
        <dbReference type="Proteomes" id="UP000322876"/>
    </source>
</evidence>
<dbReference type="GO" id="GO:0003677">
    <property type="term" value="F:DNA binding"/>
    <property type="evidence" value="ECO:0007669"/>
    <property type="project" value="UniProtKB-UniRule"/>
</dbReference>